<feature type="domain" description="HTH araC/xylS-type" evidence="5">
    <location>
        <begin position="244"/>
        <end position="342"/>
    </location>
</feature>
<keyword evidence="4" id="KW-0812">Transmembrane</keyword>
<gene>
    <name evidence="6" type="ORF">H3N35_08830</name>
</gene>
<dbReference type="PANTHER" id="PTHR47894">
    <property type="entry name" value="HTH-TYPE TRANSCRIPTIONAL REGULATOR GADX"/>
    <property type="match status" value="1"/>
</dbReference>
<dbReference type="PANTHER" id="PTHR47894:SF1">
    <property type="entry name" value="HTH-TYPE TRANSCRIPTIONAL REGULATOR VQSM"/>
    <property type="match status" value="1"/>
</dbReference>
<name>A0ABY7VJF3_9GAMM</name>
<keyword evidence="2" id="KW-0238">DNA-binding</keyword>
<evidence type="ECO:0000259" key="5">
    <source>
        <dbReference type="PROSITE" id="PS01124"/>
    </source>
</evidence>
<dbReference type="Gene3D" id="1.10.10.60">
    <property type="entry name" value="Homeodomain-like"/>
    <property type="match status" value="1"/>
</dbReference>
<feature type="transmembrane region" description="Helical" evidence="4">
    <location>
        <begin position="147"/>
        <end position="164"/>
    </location>
</feature>
<keyword evidence="7" id="KW-1185">Reference proteome</keyword>
<dbReference type="InterPro" id="IPR018060">
    <property type="entry name" value="HTH_AraC"/>
</dbReference>
<dbReference type="SMART" id="SM00342">
    <property type="entry name" value="HTH_ARAC"/>
    <property type="match status" value="1"/>
</dbReference>
<keyword evidence="1" id="KW-0805">Transcription regulation</keyword>
<organism evidence="6 7">
    <name type="scientific">Thalassomonas haliotis</name>
    <dbReference type="NCBI Taxonomy" id="485448"/>
    <lineage>
        <taxon>Bacteria</taxon>
        <taxon>Pseudomonadati</taxon>
        <taxon>Pseudomonadota</taxon>
        <taxon>Gammaproteobacteria</taxon>
        <taxon>Alteromonadales</taxon>
        <taxon>Colwelliaceae</taxon>
        <taxon>Thalassomonas</taxon>
    </lineage>
</organism>
<evidence type="ECO:0000313" key="7">
    <source>
        <dbReference type="Proteomes" id="UP001215231"/>
    </source>
</evidence>
<proteinExistence type="predicted"/>
<dbReference type="Proteomes" id="UP001215231">
    <property type="component" value="Chromosome"/>
</dbReference>
<dbReference type="Pfam" id="PF12625">
    <property type="entry name" value="Arabinose_bd"/>
    <property type="match status" value="1"/>
</dbReference>
<keyword evidence="4" id="KW-1133">Transmembrane helix</keyword>
<evidence type="ECO:0000256" key="4">
    <source>
        <dbReference type="SAM" id="Phobius"/>
    </source>
</evidence>
<dbReference type="RefSeq" id="WP_274053905.1">
    <property type="nucleotide sequence ID" value="NZ_CP059693.1"/>
</dbReference>
<accession>A0ABY7VJF3</accession>
<dbReference type="InterPro" id="IPR009057">
    <property type="entry name" value="Homeodomain-like_sf"/>
</dbReference>
<dbReference type="InterPro" id="IPR032687">
    <property type="entry name" value="AraC-type_N"/>
</dbReference>
<dbReference type="SUPFAM" id="SSF46689">
    <property type="entry name" value="Homeodomain-like"/>
    <property type="match status" value="1"/>
</dbReference>
<evidence type="ECO:0000256" key="3">
    <source>
        <dbReference type="ARBA" id="ARBA00023163"/>
    </source>
</evidence>
<evidence type="ECO:0000256" key="1">
    <source>
        <dbReference type="ARBA" id="ARBA00023015"/>
    </source>
</evidence>
<reference evidence="6 7" key="1">
    <citation type="journal article" date="2022" name="Mar. Drugs">
        <title>Bioassay-Guided Fractionation Leads to the Detection of Cholic Acid Generated by the Rare Thalassomonas sp.</title>
        <authorList>
            <person name="Pheiffer F."/>
            <person name="Schneider Y.K."/>
            <person name="Hansen E.H."/>
            <person name="Andersen J.H."/>
            <person name="Isaksson J."/>
            <person name="Busche T."/>
            <person name="R C."/>
            <person name="Kalinowski J."/>
            <person name="Zyl L.V."/>
            <person name="Trindade M."/>
        </authorList>
    </citation>
    <scope>NUCLEOTIDE SEQUENCE [LARGE SCALE GENOMIC DNA]</scope>
    <source>
        <strain evidence="6 7">A5K-61T</strain>
    </source>
</reference>
<sequence length="346" mass="39738">MNNAHLIPYSFIRRQLGSLLGEPEQVLELLARHDIPASVLTSEGYIESEKLGNLANSVWRLLDDESAGASAKKLHVGSFKMLCHACSDCKTLRSVLHRTMTFFRLLSDEYQFTLEVKGEEAVFTLHHQLEAQAAPLCRVQAKAKNDYFILCLAIVFIRWFAWLIDQQIKLERVEFQFSRFAAQEDFETIFQSKVDFEQTDNRLVFASSLLSQAVVAEQEKLPALLINAPHCFLSHYQQQNSTAEQVRKILSQSENFSRMKLTDLAVRLHFSPATLTRKLKAENTSFMDIKDRTRKHKALTLLRSTEQPITSISYELGFSEASAFTRAFKKWTGENPLEYRNSYRNS</sequence>
<keyword evidence="3" id="KW-0804">Transcription</keyword>
<dbReference type="EMBL" id="CP059693">
    <property type="protein sequence ID" value="WDE13522.1"/>
    <property type="molecule type" value="Genomic_DNA"/>
</dbReference>
<keyword evidence="4" id="KW-0472">Membrane</keyword>
<dbReference type="PRINTS" id="PR00032">
    <property type="entry name" value="HTHARAC"/>
</dbReference>
<dbReference type="PROSITE" id="PS01124">
    <property type="entry name" value="HTH_ARAC_FAMILY_2"/>
    <property type="match status" value="1"/>
</dbReference>
<protein>
    <submittedName>
        <fullName evidence="6">AraC family transcriptional regulator ligand-binding domain-containing protein</fullName>
    </submittedName>
</protein>
<dbReference type="Pfam" id="PF12833">
    <property type="entry name" value="HTH_18"/>
    <property type="match status" value="1"/>
</dbReference>
<evidence type="ECO:0000256" key="2">
    <source>
        <dbReference type="ARBA" id="ARBA00023125"/>
    </source>
</evidence>
<dbReference type="InterPro" id="IPR020449">
    <property type="entry name" value="Tscrpt_reg_AraC-type_HTH"/>
</dbReference>
<evidence type="ECO:0000313" key="6">
    <source>
        <dbReference type="EMBL" id="WDE13522.1"/>
    </source>
</evidence>